<keyword evidence="4" id="KW-1185">Reference proteome</keyword>
<dbReference type="InterPro" id="IPR015168">
    <property type="entry name" value="SsuA/THI5"/>
</dbReference>
<organism evidence="3 4">
    <name type="scientific">Yanghanlia caeni</name>
    <dbReference type="NCBI Taxonomy" id="3064283"/>
    <lineage>
        <taxon>Bacteria</taxon>
        <taxon>Pseudomonadati</taxon>
        <taxon>Pseudomonadota</taxon>
        <taxon>Betaproteobacteria</taxon>
        <taxon>Burkholderiales</taxon>
        <taxon>Alcaligenaceae</taxon>
        <taxon>Yanghanlia</taxon>
    </lineage>
</organism>
<sequence>MNDALAPLVSMDSAAARAACAGLLALVGAAAAHANTLTVTHWGSGMYGLPFAVALDQGFFKEAGIDVTGFITSSGGGTTVRNAMASDIPYGEVALPAALAAIKQGVKLTIVHGGVISLADNVWVATKDSPLSSIQDLKGSNCSIESLLNVFNTLQYGEIS</sequence>
<comment type="caution">
    <text evidence="3">The sequence shown here is derived from an EMBL/GenBank/DDBJ whole genome shotgun (WGS) entry which is preliminary data.</text>
</comment>
<evidence type="ECO:0000313" key="4">
    <source>
        <dbReference type="Proteomes" id="UP001232156"/>
    </source>
</evidence>
<gene>
    <name evidence="3" type="ORF">Q8947_08645</name>
</gene>
<feature type="domain" description="SsuA/THI5-like" evidence="2">
    <location>
        <begin position="49"/>
        <end position="140"/>
    </location>
</feature>
<protein>
    <submittedName>
        <fullName evidence="3">ABC transporter substrate-binding protein</fullName>
    </submittedName>
</protein>
<feature type="signal peptide" evidence="1">
    <location>
        <begin position="1"/>
        <end position="34"/>
    </location>
</feature>
<proteinExistence type="predicted"/>
<evidence type="ECO:0000256" key="1">
    <source>
        <dbReference type="SAM" id="SignalP"/>
    </source>
</evidence>
<dbReference type="SUPFAM" id="SSF53850">
    <property type="entry name" value="Periplasmic binding protein-like II"/>
    <property type="match status" value="1"/>
</dbReference>
<evidence type="ECO:0000259" key="2">
    <source>
        <dbReference type="Pfam" id="PF09084"/>
    </source>
</evidence>
<dbReference type="Proteomes" id="UP001232156">
    <property type="component" value="Unassembled WGS sequence"/>
</dbReference>
<dbReference type="Gene3D" id="3.40.190.10">
    <property type="entry name" value="Periplasmic binding protein-like II"/>
    <property type="match status" value="2"/>
</dbReference>
<dbReference type="RefSeq" id="WP_347287046.1">
    <property type="nucleotide sequence ID" value="NZ_JAUZQE010000017.1"/>
</dbReference>
<dbReference type="EMBL" id="JAUZQE010000017">
    <property type="protein sequence ID" value="MDR4126048.1"/>
    <property type="molecule type" value="Genomic_DNA"/>
</dbReference>
<accession>A0ABU1D6I7</accession>
<name>A0ABU1D6I7_9BURK</name>
<reference evidence="3 4" key="1">
    <citation type="submission" date="2023-08" db="EMBL/GenBank/DDBJ databases">
        <title>Alcaligenaceae gen. nov., a novel taxon isolated from the sludge of Yixing Pesticide Factory.</title>
        <authorList>
            <person name="Ruan L."/>
        </authorList>
    </citation>
    <scope>NUCLEOTIDE SEQUENCE [LARGE SCALE GENOMIC DNA]</scope>
    <source>
        <strain evidence="3 4">LG-2</strain>
    </source>
</reference>
<keyword evidence="1" id="KW-0732">Signal</keyword>
<feature type="chain" id="PRO_5045449793" evidence="1">
    <location>
        <begin position="35"/>
        <end position="160"/>
    </location>
</feature>
<evidence type="ECO:0000313" key="3">
    <source>
        <dbReference type="EMBL" id="MDR4126048.1"/>
    </source>
</evidence>
<dbReference type="Pfam" id="PF09084">
    <property type="entry name" value="NMT1"/>
    <property type="match status" value="1"/>
</dbReference>